<protein>
    <submittedName>
        <fullName evidence="2">(African queen) hypothetical protein</fullName>
    </submittedName>
</protein>
<dbReference type="Proteomes" id="UP000789524">
    <property type="component" value="Unassembled WGS sequence"/>
</dbReference>
<gene>
    <name evidence="2" type="ORF">DCHRY22_LOCUS15997</name>
</gene>
<dbReference type="EMBL" id="CAKASE010000083">
    <property type="protein sequence ID" value="CAG9585622.1"/>
    <property type="molecule type" value="Genomic_DNA"/>
</dbReference>
<comment type="caution">
    <text evidence="2">The sequence shown here is derived from an EMBL/GenBank/DDBJ whole genome shotgun (WGS) entry which is preliminary data.</text>
</comment>
<evidence type="ECO:0000256" key="1">
    <source>
        <dbReference type="SAM" id="MobiDB-lite"/>
    </source>
</evidence>
<reference evidence="2" key="1">
    <citation type="submission" date="2021-09" db="EMBL/GenBank/DDBJ databases">
        <authorList>
            <person name="Martin H S."/>
        </authorList>
    </citation>
    <scope>NUCLEOTIDE SEQUENCE</scope>
</reference>
<dbReference type="OrthoDB" id="7482236at2759"/>
<organism evidence="2 3">
    <name type="scientific">Danaus chrysippus</name>
    <name type="common">African queen</name>
    <dbReference type="NCBI Taxonomy" id="151541"/>
    <lineage>
        <taxon>Eukaryota</taxon>
        <taxon>Metazoa</taxon>
        <taxon>Ecdysozoa</taxon>
        <taxon>Arthropoda</taxon>
        <taxon>Hexapoda</taxon>
        <taxon>Insecta</taxon>
        <taxon>Pterygota</taxon>
        <taxon>Neoptera</taxon>
        <taxon>Endopterygota</taxon>
        <taxon>Lepidoptera</taxon>
        <taxon>Glossata</taxon>
        <taxon>Ditrysia</taxon>
        <taxon>Papilionoidea</taxon>
        <taxon>Nymphalidae</taxon>
        <taxon>Danainae</taxon>
        <taxon>Danaini</taxon>
        <taxon>Danaina</taxon>
        <taxon>Danaus</taxon>
        <taxon>Anosia</taxon>
    </lineage>
</organism>
<proteinExistence type="predicted"/>
<sequence length="114" mass="12526">MRPRRCNGSREPAITPSLEAPAAPDLPRSRSQLHSRPGVPGVRCGCGVRVQGLWAAPATITQVTKIDGKWADTACRDVINYRVPTVTGRSRHQRRIPNILSRVIINTTHLLATK</sequence>
<evidence type="ECO:0000313" key="2">
    <source>
        <dbReference type="EMBL" id="CAG9585622.1"/>
    </source>
</evidence>
<dbReference type="AlphaFoldDB" id="A0A8J2R670"/>
<accession>A0A8J2R670</accession>
<name>A0A8J2R670_9NEOP</name>
<feature type="region of interest" description="Disordered" evidence="1">
    <location>
        <begin position="1"/>
        <end position="39"/>
    </location>
</feature>
<keyword evidence="3" id="KW-1185">Reference proteome</keyword>
<evidence type="ECO:0000313" key="3">
    <source>
        <dbReference type="Proteomes" id="UP000789524"/>
    </source>
</evidence>